<comment type="caution">
    <text evidence="7">The sequence shown here is derived from an EMBL/GenBank/DDBJ whole genome shotgun (WGS) entry which is preliminary data.</text>
</comment>
<dbReference type="Gene3D" id="2.40.70.10">
    <property type="entry name" value="Acid Proteases"/>
    <property type="match status" value="3"/>
</dbReference>
<dbReference type="InterPro" id="IPR033121">
    <property type="entry name" value="PEPTIDASE_A1"/>
</dbReference>
<dbReference type="GO" id="GO:0004190">
    <property type="term" value="F:aspartic-type endopeptidase activity"/>
    <property type="evidence" value="ECO:0007669"/>
    <property type="project" value="InterPro"/>
</dbReference>
<dbReference type="Proteomes" id="UP000824120">
    <property type="component" value="Chromosome 12"/>
</dbReference>
<evidence type="ECO:0000256" key="1">
    <source>
        <dbReference type="ARBA" id="ARBA00004239"/>
    </source>
</evidence>
<accession>A0A9J5WEV4</accession>
<dbReference type="GO" id="GO:0006508">
    <property type="term" value="P:proteolysis"/>
    <property type="evidence" value="ECO:0007669"/>
    <property type="project" value="InterPro"/>
</dbReference>
<keyword evidence="4" id="KW-0732">Signal</keyword>
<dbReference type="PANTHER" id="PTHR47965:SF32">
    <property type="entry name" value="PEPTIDASE A1 DOMAIN-CONTAINING PROTEIN"/>
    <property type="match status" value="1"/>
</dbReference>
<protein>
    <recommendedName>
        <fullName evidence="6">Peptidase A1 domain-containing protein</fullName>
    </recommendedName>
</protein>
<keyword evidence="3" id="KW-0964">Secreted</keyword>
<dbReference type="AlphaFoldDB" id="A0A9J5WEV4"/>
<name>A0A9J5WEV4_SOLCO</name>
<feature type="transmembrane region" description="Helical" evidence="5">
    <location>
        <begin position="221"/>
        <end position="240"/>
    </location>
</feature>
<evidence type="ECO:0000256" key="3">
    <source>
        <dbReference type="ARBA" id="ARBA00022525"/>
    </source>
</evidence>
<comment type="similarity">
    <text evidence="2">Belongs to the peptidase A1 family.</text>
</comment>
<dbReference type="Pfam" id="PF14543">
    <property type="entry name" value="TAXi_N"/>
    <property type="match status" value="1"/>
</dbReference>
<keyword evidence="5" id="KW-1133">Transmembrane helix</keyword>
<organism evidence="7 8">
    <name type="scientific">Solanum commersonii</name>
    <name type="common">Commerson's wild potato</name>
    <name type="synonym">Commerson's nightshade</name>
    <dbReference type="NCBI Taxonomy" id="4109"/>
    <lineage>
        <taxon>Eukaryota</taxon>
        <taxon>Viridiplantae</taxon>
        <taxon>Streptophyta</taxon>
        <taxon>Embryophyta</taxon>
        <taxon>Tracheophyta</taxon>
        <taxon>Spermatophyta</taxon>
        <taxon>Magnoliopsida</taxon>
        <taxon>eudicotyledons</taxon>
        <taxon>Gunneridae</taxon>
        <taxon>Pentapetalae</taxon>
        <taxon>asterids</taxon>
        <taxon>lamiids</taxon>
        <taxon>Solanales</taxon>
        <taxon>Solanaceae</taxon>
        <taxon>Solanoideae</taxon>
        <taxon>Solaneae</taxon>
        <taxon>Solanum</taxon>
    </lineage>
</organism>
<comment type="subcellular location">
    <subcellularLocation>
        <location evidence="1">Secreted</location>
        <location evidence="1">Extracellular space</location>
    </subcellularLocation>
</comment>
<evidence type="ECO:0000256" key="4">
    <source>
        <dbReference type="ARBA" id="ARBA00022729"/>
    </source>
</evidence>
<dbReference type="OrthoDB" id="1284206at2759"/>
<dbReference type="InterPro" id="IPR032861">
    <property type="entry name" value="TAXi_N"/>
</dbReference>
<feature type="transmembrane region" description="Helical" evidence="5">
    <location>
        <begin position="246"/>
        <end position="273"/>
    </location>
</feature>
<evidence type="ECO:0000313" key="8">
    <source>
        <dbReference type="Proteomes" id="UP000824120"/>
    </source>
</evidence>
<dbReference type="InterPro" id="IPR032799">
    <property type="entry name" value="TAXi_C"/>
</dbReference>
<dbReference type="Pfam" id="PF14541">
    <property type="entry name" value="TAXi_C"/>
    <property type="match status" value="2"/>
</dbReference>
<evidence type="ECO:0000256" key="2">
    <source>
        <dbReference type="ARBA" id="ARBA00007447"/>
    </source>
</evidence>
<dbReference type="InterPro" id="IPR001461">
    <property type="entry name" value="Aspartic_peptidase_A1"/>
</dbReference>
<dbReference type="PANTHER" id="PTHR47965">
    <property type="entry name" value="ASPARTYL PROTEASE-RELATED"/>
    <property type="match status" value="1"/>
</dbReference>
<dbReference type="FunFam" id="2.40.70.10:FF:000041">
    <property type="entry name" value="Basic 7S globulin"/>
    <property type="match status" value="1"/>
</dbReference>
<keyword evidence="5" id="KW-0812">Transmembrane</keyword>
<keyword evidence="8" id="KW-1185">Reference proteome</keyword>
<dbReference type="PROSITE" id="PS51767">
    <property type="entry name" value="PEPTIDASE_A1"/>
    <property type="match status" value="1"/>
</dbReference>
<dbReference type="SUPFAM" id="SSF50630">
    <property type="entry name" value="Acid proteases"/>
    <property type="match status" value="2"/>
</dbReference>
<reference evidence="7 8" key="1">
    <citation type="submission" date="2020-09" db="EMBL/GenBank/DDBJ databases">
        <title>De no assembly of potato wild relative species, Solanum commersonii.</title>
        <authorList>
            <person name="Cho K."/>
        </authorList>
    </citation>
    <scope>NUCLEOTIDE SEQUENCE [LARGE SCALE GENOMIC DNA]</scope>
    <source>
        <strain evidence="7">LZ3.2</strain>
        <tissue evidence="7">Leaf</tissue>
    </source>
</reference>
<proteinExistence type="inferred from homology"/>
<evidence type="ECO:0000259" key="6">
    <source>
        <dbReference type="PROSITE" id="PS51767"/>
    </source>
</evidence>
<gene>
    <name evidence="7" type="ORF">H5410_063904</name>
</gene>
<dbReference type="GO" id="GO:0005576">
    <property type="term" value="C:extracellular region"/>
    <property type="evidence" value="ECO:0007669"/>
    <property type="project" value="UniProtKB-SubCell"/>
</dbReference>
<evidence type="ECO:0000313" key="7">
    <source>
        <dbReference type="EMBL" id="KAG5574138.1"/>
    </source>
</evidence>
<evidence type="ECO:0000256" key="5">
    <source>
        <dbReference type="SAM" id="Phobius"/>
    </source>
</evidence>
<sequence length="672" mass="73789">MDPTVLAIGVQPIILVSQPRFIFTCVECYIMERLAKGVTGIAGFGYNSTISIPNQLALLDSRFTRKFGKEVPLNKTLLFVNEQGNGGTRISTTTPFTILDTSIYETVKTAFIKALPKNVTMVDSPTKRFGACFSSKNIRSTNVGPDVPVIDFVFHKPSAFWRIYGTNSVVQVNKEVMCLAFVGQDQSLAPSIVIGGHQLEENLLIIFDFPHKKIEGSNKPVINWQLCIILIIANMLTFKLSSSTNIYTFILLFLLLLNISLCSSIVLPTTLILPVTKDSSTLQYITVIGQRTPLIPVNFTVHLGGESLVVDCESGYTSSTYKPARCKSKQCSFAKVKFDACGDYCLTKPKPGCNNNTCHTLVGNPVITTYTFGAELAEDVLAIGTSPIVLVSQPKFIFTCVESYIMKHLAKGVTGIAGFGHNSTISIPNQLASLDSKFTRKFGICLSSSTRSSGVIFMGSSPYYVYNPMIDISKNLVYTPLVGNPMDWLTPMEYHVNVSSIRIAGKDVPLNKTLLSINDQGHGGTRISTTIPFTILHTSIYEAVKTAFINALPENVTMVDPPMKRFGACFSSKNIRITNVGPDVPVIDFVFHKKSAFWRIYGGNSVVQVSKDVMCLAFVGVDQTWEPSIVIGGYQLEENLLVFDLPHKKIGFSSSLKLQQTSCSKYDHTSKS</sequence>
<keyword evidence="5" id="KW-0472">Membrane</keyword>
<dbReference type="InterPro" id="IPR021109">
    <property type="entry name" value="Peptidase_aspartic_dom_sf"/>
</dbReference>
<dbReference type="EMBL" id="JACXVP010000012">
    <property type="protein sequence ID" value="KAG5574138.1"/>
    <property type="molecule type" value="Genomic_DNA"/>
</dbReference>
<feature type="domain" description="Peptidase A1" evidence="6">
    <location>
        <begin position="284"/>
        <end position="653"/>
    </location>
</feature>